<dbReference type="Gene3D" id="1.20.1250.20">
    <property type="entry name" value="MFS general substrate transporter like domains"/>
    <property type="match status" value="1"/>
</dbReference>
<feature type="transmembrane region" description="Helical" evidence="8">
    <location>
        <begin position="81"/>
        <end position="106"/>
    </location>
</feature>
<dbReference type="CDD" id="cd06173">
    <property type="entry name" value="MFS_MefA_like"/>
    <property type="match status" value="1"/>
</dbReference>
<dbReference type="Proteomes" id="UP000198727">
    <property type="component" value="Unassembled WGS sequence"/>
</dbReference>
<accession>A0A1I5ZHU5</accession>
<dbReference type="PANTHER" id="PTHR23513">
    <property type="entry name" value="INTEGRAL MEMBRANE EFFLUX PROTEIN-RELATED"/>
    <property type="match status" value="1"/>
</dbReference>
<evidence type="ECO:0000256" key="6">
    <source>
        <dbReference type="ARBA" id="ARBA00023136"/>
    </source>
</evidence>
<keyword evidence="10" id="KW-1185">Reference proteome</keyword>
<dbReference type="SUPFAM" id="SSF103473">
    <property type="entry name" value="MFS general substrate transporter"/>
    <property type="match status" value="1"/>
</dbReference>
<feature type="compositionally biased region" description="Basic residues" evidence="7">
    <location>
        <begin position="406"/>
        <end position="431"/>
    </location>
</feature>
<reference evidence="10" key="1">
    <citation type="submission" date="2016-10" db="EMBL/GenBank/DDBJ databases">
        <authorList>
            <person name="Varghese N."/>
            <person name="Submissions S."/>
        </authorList>
    </citation>
    <scope>NUCLEOTIDE SEQUENCE [LARGE SCALE GENOMIC DNA]</scope>
    <source>
        <strain evidence="10">CGMCC 4.5579</strain>
    </source>
</reference>
<dbReference type="GO" id="GO:0022857">
    <property type="term" value="F:transmembrane transporter activity"/>
    <property type="evidence" value="ECO:0007669"/>
    <property type="project" value="InterPro"/>
</dbReference>
<evidence type="ECO:0000313" key="9">
    <source>
        <dbReference type="EMBL" id="SFQ56059.1"/>
    </source>
</evidence>
<evidence type="ECO:0000313" key="10">
    <source>
        <dbReference type="Proteomes" id="UP000198727"/>
    </source>
</evidence>
<organism evidence="9 10">
    <name type="scientific">Amycolatopsis arida</name>
    <dbReference type="NCBI Taxonomy" id="587909"/>
    <lineage>
        <taxon>Bacteria</taxon>
        <taxon>Bacillati</taxon>
        <taxon>Actinomycetota</taxon>
        <taxon>Actinomycetes</taxon>
        <taxon>Pseudonocardiales</taxon>
        <taxon>Pseudonocardiaceae</taxon>
        <taxon>Amycolatopsis</taxon>
    </lineage>
</organism>
<evidence type="ECO:0000256" key="4">
    <source>
        <dbReference type="ARBA" id="ARBA00022692"/>
    </source>
</evidence>
<protein>
    <submittedName>
        <fullName evidence="9">Major Facilitator Superfamily protein</fullName>
    </submittedName>
</protein>
<feature type="transmembrane region" description="Helical" evidence="8">
    <location>
        <begin position="224"/>
        <end position="248"/>
    </location>
</feature>
<dbReference type="GO" id="GO:0005886">
    <property type="term" value="C:plasma membrane"/>
    <property type="evidence" value="ECO:0007669"/>
    <property type="project" value="UniProtKB-SubCell"/>
</dbReference>
<name>A0A1I5ZHU5_9PSEU</name>
<comment type="subcellular location">
    <subcellularLocation>
        <location evidence="1">Cell inner membrane</location>
        <topology evidence="1">Multi-pass membrane protein</topology>
    </subcellularLocation>
</comment>
<evidence type="ECO:0000256" key="2">
    <source>
        <dbReference type="ARBA" id="ARBA00022448"/>
    </source>
</evidence>
<feature type="transmembrane region" description="Helical" evidence="8">
    <location>
        <begin position="378"/>
        <end position="398"/>
    </location>
</feature>
<dbReference type="STRING" id="587909.SAMN05421810_109216"/>
<keyword evidence="6 8" id="KW-0472">Membrane</keyword>
<dbReference type="PANTHER" id="PTHR23513:SF9">
    <property type="entry name" value="ENTEROBACTIN EXPORTER ENTS"/>
    <property type="match status" value="1"/>
</dbReference>
<feature type="transmembrane region" description="Helical" evidence="8">
    <location>
        <begin position="286"/>
        <end position="307"/>
    </location>
</feature>
<keyword evidence="3" id="KW-1003">Cell membrane</keyword>
<keyword evidence="2" id="KW-0813">Transport</keyword>
<evidence type="ECO:0000256" key="5">
    <source>
        <dbReference type="ARBA" id="ARBA00022989"/>
    </source>
</evidence>
<dbReference type="AlphaFoldDB" id="A0A1I5ZHU5"/>
<keyword evidence="4 8" id="KW-0812">Transmembrane</keyword>
<sequence>MTAGGPLRQPGFARLWLAALGSETAEWMLQVALPVLVYQRTGSPVATATGLMLGLLPAVLLGPVAGVLADRWNRRALLRAVCVGQAVVVLPLLGAGGVLAVVYAVLTAQAALAALFEPARGALVPELVGPERVVAANGLLGVGSAVARFAGGALGGLLLAAAGLGWLVAAYLALLAGAAALLLRPFAPVSTRAAGATASTARPGSPREWLAGFAAFVRRPALRLAGVALVLMAVAQGMFLVLFVLFVVDVLGGGEAEVGMLRGVQAVGGLLAGVALATVARRAAPARLLGGGVLSVGALSAVIWTMPEFSTALPVYIGLFAAVGAPGVVAVSGLLALLQTGTAAHLTGRVLSSALAGMALGTVAGVQLAGALAGAVGLAQLLLAQAALHVAAGAVILLGPGRYRGRRAPSVRHQRPARHAPRQRPGGRHHPPQLPGGLADRRRGRRGAGAGDHRHAGDAAGTVREGRLGAG</sequence>
<feature type="transmembrane region" description="Helical" evidence="8">
    <location>
        <begin position="260"/>
        <end position="279"/>
    </location>
</feature>
<feature type="transmembrane region" description="Helical" evidence="8">
    <location>
        <begin position="157"/>
        <end position="183"/>
    </location>
</feature>
<dbReference type="Pfam" id="PF07690">
    <property type="entry name" value="MFS_1"/>
    <property type="match status" value="1"/>
</dbReference>
<evidence type="ECO:0000256" key="8">
    <source>
        <dbReference type="SAM" id="Phobius"/>
    </source>
</evidence>
<dbReference type="EMBL" id="FOWW01000009">
    <property type="protein sequence ID" value="SFQ56059.1"/>
    <property type="molecule type" value="Genomic_DNA"/>
</dbReference>
<feature type="region of interest" description="Disordered" evidence="7">
    <location>
        <begin position="406"/>
        <end position="471"/>
    </location>
</feature>
<evidence type="ECO:0000256" key="1">
    <source>
        <dbReference type="ARBA" id="ARBA00004429"/>
    </source>
</evidence>
<feature type="transmembrane region" description="Helical" evidence="8">
    <location>
        <begin position="45"/>
        <end position="69"/>
    </location>
</feature>
<evidence type="ECO:0000256" key="7">
    <source>
        <dbReference type="SAM" id="MobiDB-lite"/>
    </source>
</evidence>
<gene>
    <name evidence="9" type="ORF">SAMN05421810_109216</name>
</gene>
<feature type="transmembrane region" description="Helical" evidence="8">
    <location>
        <begin position="350"/>
        <end position="372"/>
    </location>
</feature>
<dbReference type="InterPro" id="IPR011701">
    <property type="entry name" value="MFS"/>
</dbReference>
<proteinExistence type="predicted"/>
<evidence type="ECO:0000256" key="3">
    <source>
        <dbReference type="ARBA" id="ARBA00022475"/>
    </source>
</evidence>
<dbReference type="OrthoDB" id="3810421at2"/>
<keyword evidence="5 8" id="KW-1133">Transmembrane helix</keyword>
<dbReference type="InterPro" id="IPR036259">
    <property type="entry name" value="MFS_trans_sf"/>
</dbReference>
<feature type="transmembrane region" description="Helical" evidence="8">
    <location>
        <begin position="313"/>
        <end position="338"/>
    </location>
</feature>